<name>A0A2A6BX38_PRIPA</name>
<dbReference type="Proteomes" id="UP000005239">
    <property type="component" value="Unassembled WGS sequence"/>
</dbReference>
<gene>
    <name evidence="1" type="primary">WBGene00284425</name>
</gene>
<evidence type="ECO:0000313" key="2">
    <source>
        <dbReference type="Proteomes" id="UP000005239"/>
    </source>
</evidence>
<sequence>MNPNGFEVNNRIRKQKKRLAGALSYRLDLESTRTGIDQDYDMNIAEGVFGGIEHTDTPCA</sequence>
<dbReference type="AlphaFoldDB" id="A0A2A6BX38"/>
<organism evidence="1 2">
    <name type="scientific">Pristionchus pacificus</name>
    <name type="common">Parasitic nematode worm</name>
    <dbReference type="NCBI Taxonomy" id="54126"/>
    <lineage>
        <taxon>Eukaryota</taxon>
        <taxon>Metazoa</taxon>
        <taxon>Ecdysozoa</taxon>
        <taxon>Nematoda</taxon>
        <taxon>Chromadorea</taxon>
        <taxon>Rhabditida</taxon>
        <taxon>Rhabditina</taxon>
        <taxon>Diplogasteromorpha</taxon>
        <taxon>Diplogasteroidea</taxon>
        <taxon>Neodiplogasteridae</taxon>
        <taxon>Pristionchus</taxon>
    </lineage>
</organism>
<keyword evidence="2" id="KW-1185">Reference proteome</keyword>
<evidence type="ECO:0000313" key="1">
    <source>
        <dbReference type="EnsemblMetazoa" id="PPA46056.1"/>
    </source>
</evidence>
<dbReference type="EnsemblMetazoa" id="PPA46056.1">
    <property type="protein sequence ID" value="PPA46056.1"/>
    <property type="gene ID" value="WBGene00284425"/>
</dbReference>
<protein>
    <submittedName>
        <fullName evidence="1">Uncharacterized protein</fullName>
    </submittedName>
</protein>
<reference evidence="1" key="2">
    <citation type="submission" date="2022-06" db="UniProtKB">
        <authorList>
            <consortium name="EnsemblMetazoa"/>
        </authorList>
    </citation>
    <scope>IDENTIFICATION</scope>
    <source>
        <strain evidence="1">PS312</strain>
    </source>
</reference>
<accession>A0A2A6BX38</accession>
<accession>A0A8R1V1R0</accession>
<proteinExistence type="predicted"/>
<reference evidence="2" key="1">
    <citation type="journal article" date="2008" name="Nat. Genet.">
        <title>The Pristionchus pacificus genome provides a unique perspective on nematode lifestyle and parasitism.</title>
        <authorList>
            <person name="Dieterich C."/>
            <person name="Clifton S.W."/>
            <person name="Schuster L.N."/>
            <person name="Chinwalla A."/>
            <person name="Delehaunty K."/>
            <person name="Dinkelacker I."/>
            <person name="Fulton L."/>
            <person name="Fulton R."/>
            <person name="Godfrey J."/>
            <person name="Minx P."/>
            <person name="Mitreva M."/>
            <person name="Roeseler W."/>
            <person name="Tian H."/>
            <person name="Witte H."/>
            <person name="Yang S.P."/>
            <person name="Wilson R.K."/>
            <person name="Sommer R.J."/>
        </authorList>
    </citation>
    <scope>NUCLEOTIDE SEQUENCE [LARGE SCALE GENOMIC DNA]</scope>
    <source>
        <strain evidence="2">PS312</strain>
    </source>
</reference>